<sequence>MTGKHRKTSLWPHRSQARTGGPARHAAPQGEDGRGGERVPEDLPPAHAPVVPGTHVDGTEAPHHRA</sequence>
<evidence type="ECO:0000256" key="1">
    <source>
        <dbReference type="SAM" id="MobiDB-lite"/>
    </source>
</evidence>
<gene>
    <name evidence="2" type="ORF">SAMN05216252_10187</name>
</gene>
<accession>A0A238Z9W9</accession>
<reference evidence="2 3" key="1">
    <citation type="submission" date="2017-06" db="EMBL/GenBank/DDBJ databases">
        <authorList>
            <person name="Kim H.J."/>
            <person name="Triplett B.A."/>
        </authorList>
    </citation>
    <scope>NUCLEOTIDE SEQUENCE [LARGE SCALE GENOMIC DNA]</scope>
    <source>
        <strain evidence="2 3">CGMCC 4.1858</strain>
    </source>
</reference>
<evidence type="ECO:0000313" key="2">
    <source>
        <dbReference type="EMBL" id="SNR79731.1"/>
    </source>
</evidence>
<dbReference type="EMBL" id="FZOF01000001">
    <property type="protein sequence ID" value="SNR79731.1"/>
    <property type="molecule type" value="Genomic_DNA"/>
</dbReference>
<dbReference type="Proteomes" id="UP000198280">
    <property type="component" value="Unassembled WGS sequence"/>
</dbReference>
<organism evidence="2 3">
    <name type="scientific">Actinacidiphila glaucinigra</name>
    <dbReference type="NCBI Taxonomy" id="235986"/>
    <lineage>
        <taxon>Bacteria</taxon>
        <taxon>Bacillati</taxon>
        <taxon>Actinomycetota</taxon>
        <taxon>Actinomycetes</taxon>
        <taxon>Kitasatosporales</taxon>
        <taxon>Streptomycetaceae</taxon>
        <taxon>Actinacidiphila</taxon>
    </lineage>
</organism>
<protein>
    <submittedName>
        <fullName evidence="2">Uncharacterized protein</fullName>
    </submittedName>
</protein>
<feature type="compositionally biased region" description="Basic and acidic residues" evidence="1">
    <location>
        <begin position="57"/>
        <end position="66"/>
    </location>
</feature>
<keyword evidence="3" id="KW-1185">Reference proteome</keyword>
<dbReference type="AlphaFoldDB" id="A0A238Z9W9"/>
<dbReference type="RefSeq" id="WP_089221551.1">
    <property type="nucleotide sequence ID" value="NZ_FZOF01000001.1"/>
</dbReference>
<feature type="compositionally biased region" description="Basic and acidic residues" evidence="1">
    <location>
        <begin position="31"/>
        <end position="41"/>
    </location>
</feature>
<proteinExistence type="predicted"/>
<name>A0A238Z9W9_9ACTN</name>
<feature type="region of interest" description="Disordered" evidence="1">
    <location>
        <begin position="1"/>
        <end position="66"/>
    </location>
</feature>
<evidence type="ECO:0000313" key="3">
    <source>
        <dbReference type="Proteomes" id="UP000198280"/>
    </source>
</evidence>